<dbReference type="Proteomes" id="UP001500326">
    <property type="component" value="Unassembled WGS sequence"/>
</dbReference>
<dbReference type="EMBL" id="BAAAOH010000001">
    <property type="protein sequence ID" value="GAA1998700.1"/>
    <property type="molecule type" value="Genomic_DNA"/>
</dbReference>
<feature type="chain" id="PRO_5047279217" evidence="1">
    <location>
        <begin position="25"/>
        <end position="99"/>
    </location>
</feature>
<protein>
    <submittedName>
        <fullName evidence="2">Uncharacterized protein</fullName>
    </submittedName>
</protein>
<keyword evidence="3" id="KW-1185">Reference proteome</keyword>
<evidence type="ECO:0000256" key="1">
    <source>
        <dbReference type="SAM" id="SignalP"/>
    </source>
</evidence>
<gene>
    <name evidence="2" type="ORF">GCM10009777_40000</name>
</gene>
<feature type="signal peptide" evidence="1">
    <location>
        <begin position="1"/>
        <end position="24"/>
    </location>
</feature>
<evidence type="ECO:0000313" key="3">
    <source>
        <dbReference type="Proteomes" id="UP001500326"/>
    </source>
</evidence>
<sequence>MRRSILITAAIAALVVSPATSSSATEPAAVTGCPASNQVLVVADLSALGYRVPAQVDSEGNANGLVCAKPFNPVVQARVCEDIVCAGVLYRFRDDDLTP</sequence>
<accession>A0ABP5EHL8</accession>
<comment type="caution">
    <text evidence="2">The sequence shown here is derived from an EMBL/GenBank/DDBJ whole genome shotgun (WGS) entry which is preliminary data.</text>
</comment>
<organism evidence="2 3">
    <name type="scientific">Microbacterium pumilum</name>
    <dbReference type="NCBI Taxonomy" id="344165"/>
    <lineage>
        <taxon>Bacteria</taxon>
        <taxon>Bacillati</taxon>
        <taxon>Actinomycetota</taxon>
        <taxon>Actinomycetes</taxon>
        <taxon>Micrococcales</taxon>
        <taxon>Microbacteriaceae</taxon>
        <taxon>Microbacterium</taxon>
    </lineage>
</organism>
<evidence type="ECO:0000313" key="2">
    <source>
        <dbReference type="EMBL" id="GAA1998700.1"/>
    </source>
</evidence>
<reference evidence="3" key="1">
    <citation type="journal article" date="2019" name="Int. J. Syst. Evol. Microbiol.">
        <title>The Global Catalogue of Microorganisms (GCM) 10K type strain sequencing project: providing services to taxonomists for standard genome sequencing and annotation.</title>
        <authorList>
            <consortium name="The Broad Institute Genomics Platform"/>
            <consortium name="The Broad Institute Genome Sequencing Center for Infectious Disease"/>
            <person name="Wu L."/>
            <person name="Ma J."/>
        </authorList>
    </citation>
    <scope>NUCLEOTIDE SEQUENCE [LARGE SCALE GENOMIC DNA]</scope>
    <source>
        <strain evidence="3">JCM 14902</strain>
    </source>
</reference>
<name>A0ABP5EHL8_9MICO</name>
<keyword evidence="1" id="KW-0732">Signal</keyword>
<proteinExistence type="predicted"/>
<dbReference type="RefSeq" id="WP_344066654.1">
    <property type="nucleotide sequence ID" value="NZ_BAAAOH010000001.1"/>
</dbReference>